<proteinExistence type="predicted"/>
<dbReference type="Proteomes" id="UP000309997">
    <property type="component" value="Unassembled WGS sequence"/>
</dbReference>
<evidence type="ECO:0000313" key="2">
    <source>
        <dbReference type="Proteomes" id="UP000309997"/>
    </source>
</evidence>
<protein>
    <submittedName>
        <fullName evidence="1">Uncharacterized protein</fullName>
    </submittedName>
</protein>
<evidence type="ECO:0000313" key="1">
    <source>
        <dbReference type="EMBL" id="KAL3575600.1"/>
    </source>
</evidence>
<keyword evidence="2" id="KW-1185">Reference proteome</keyword>
<organism evidence="1 2">
    <name type="scientific">Populus alba</name>
    <name type="common">White poplar</name>
    <dbReference type="NCBI Taxonomy" id="43335"/>
    <lineage>
        <taxon>Eukaryota</taxon>
        <taxon>Viridiplantae</taxon>
        <taxon>Streptophyta</taxon>
        <taxon>Embryophyta</taxon>
        <taxon>Tracheophyta</taxon>
        <taxon>Spermatophyta</taxon>
        <taxon>Magnoliopsida</taxon>
        <taxon>eudicotyledons</taxon>
        <taxon>Gunneridae</taxon>
        <taxon>Pentapetalae</taxon>
        <taxon>rosids</taxon>
        <taxon>fabids</taxon>
        <taxon>Malpighiales</taxon>
        <taxon>Salicaceae</taxon>
        <taxon>Saliceae</taxon>
        <taxon>Populus</taxon>
    </lineage>
</organism>
<comment type="caution">
    <text evidence="1">The sequence shown here is derived from an EMBL/GenBank/DDBJ whole genome shotgun (WGS) entry which is preliminary data.</text>
</comment>
<name>A0ACC4BAI5_POPAL</name>
<sequence>MDDIKSCIPSITRINEGQHSQDVFLNLLFLDAAIQQSEWNASKFREKLICDMLSEMMAKYEKQITHALAKRVESLLESGERDTWASIRNLFEGNTEAAVSEFSDAAISFNLNSSEIDTKSQHLREHARNLLKMKAREAADAGRVLRRMKYRYITSLLLSSFSILFFIKNLGRILGFHRSSSLRILSIMAAMRFNEMPDQIEMELYSSLMDRTVPDPSLPNTFMGAKLDPLASDTWEEVTVGECVFKLYLCLLNGWSQENSKVCCCCSLAAAIPAAVAAAVAAAAAAAIAAAVAAAAAAGAVVAGPAAVLNAGVATFMRVMGL</sequence>
<reference evidence="1 2" key="1">
    <citation type="journal article" date="2024" name="Plant Biotechnol. J.">
        <title>Genome and CRISPR/Cas9 system of a widespread forest tree (Populus alba) in the world.</title>
        <authorList>
            <person name="Liu Y.J."/>
            <person name="Jiang P.F."/>
            <person name="Han X.M."/>
            <person name="Li X.Y."/>
            <person name="Wang H.M."/>
            <person name="Wang Y.J."/>
            <person name="Wang X.X."/>
            <person name="Zeng Q.Y."/>
        </authorList>
    </citation>
    <scope>NUCLEOTIDE SEQUENCE [LARGE SCALE GENOMIC DNA]</scope>
    <source>
        <strain evidence="2">cv. PAL-ZL1</strain>
    </source>
</reference>
<gene>
    <name evidence="1" type="ORF">D5086_023701</name>
</gene>
<dbReference type="EMBL" id="RCHU02000012">
    <property type="protein sequence ID" value="KAL3575600.1"/>
    <property type="molecule type" value="Genomic_DNA"/>
</dbReference>
<accession>A0ACC4BAI5</accession>